<accession>A0A072TYA5</accession>
<dbReference type="EnsemblPlants" id="KEH22387">
    <property type="protein sequence ID" value="KEH22387"/>
    <property type="gene ID" value="MTR_7g446080"/>
</dbReference>
<sequence length="121" mass="14123">MDKLRLLDLQSLSVIDSTTKLQVEDLLGLAPTRMSKKRKATLYMVHERKFNGAYIKESSKFSLYNLFLKQLTFRLVTSSKLLIFVYILHKLSQESSLENSIVMYHITSPLLSRKEPRLWIS</sequence>
<gene>
    <name evidence="1" type="ordered locus">MTR_7g446080</name>
</gene>
<dbReference type="Proteomes" id="UP000002051">
    <property type="component" value="Unassembled WGS sequence"/>
</dbReference>
<evidence type="ECO:0000313" key="3">
    <source>
        <dbReference type="Proteomes" id="UP000002051"/>
    </source>
</evidence>
<dbReference type="EMBL" id="CM001223">
    <property type="protein sequence ID" value="KEH22387.1"/>
    <property type="molecule type" value="Genomic_DNA"/>
</dbReference>
<dbReference type="HOGENOM" id="CLU_2041544_0_0_1"/>
<evidence type="ECO:0000313" key="2">
    <source>
        <dbReference type="EnsemblPlants" id="KEH22387"/>
    </source>
</evidence>
<dbReference type="AlphaFoldDB" id="A0A072TYA5"/>
<protein>
    <submittedName>
        <fullName evidence="1 2">Uncharacterized protein</fullName>
    </submittedName>
</protein>
<keyword evidence="3" id="KW-1185">Reference proteome</keyword>
<reference evidence="1 3" key="1">
    <citation type="journal article" date="2011" name="Nature">
        <title>The Medicago genome provides insight into the evolution of rhizobial symbioses.</title>
        <authorList>
            <person name="Young N.D."/>
            <person name="Debelle F."/>
            <person name="Oldroyd G.E."/>
            <person name="Geurts R."/>
            <person name="Cannon S.B."/>
            <person name="Udvardi M.K."/>
            <person name="Benedito V.A."/>
            <person name="Mayer K.F."/>
            <person name="Gouzy J."/>
            <person name="Schoof H."/>
            <person name="Van de Peer Y."/>
            <person name="Proost S."/>
            <person name="Cook D.R."/>
            <person name="Meyers B.C."/>
            <person name="Spannagl M."/>
            <person name="Cheung F."/>
            <person name="De Mita S."/>
            <person name="Krishnakumar V."/>
            <person name="Gundlach H."/>
            <person name="Zhou S."/>
            <person name="Mudge J."/>
            <person name="Bharti A.K."/>
            <person name="Murray J.D."/>
            <person name="Naoumkina M.A."/>
            <person name="Rosen B."/>
            <person name="Silverstein K.A."/>
            <person name="Tang H."/>
            <person name="Rombauts S."/>
            <person name="Zhao P.X."/>
            <person name="Zhou P."/>
            <person name="Barbe V."/>
            <person name="Bardou P."/>
            <person name="Bechner M."/>
            <person name="Bellec A."/>
            <person name="Berger A."/>
            <person name="Berges H."/>
            <person name="Bidwell S."/>
            <person name="Bisseling T."/>
            <person name="Choisne N."/>
            <person name="Couloux A."/>
            <person name="Denny R."/>
            <person name="Deshpande S."/>
            <person name="Dai X."/>
            <person name="Doyle J.J."/>
            <person name="Dudez A.M."/>
            <person name="Farmer A.D."/>
            <person name="Fouteau S."/>
            <person name="Franken C."/>
            <person name="Gibelin C."/>
            <person name="Gish J."/>
            <person name="Goldstein S."/>
            <person name="Gonzalez A.J."/>
            <person name="Green P.J."/>
            <person name="Hallab A."/>
            <person name="Hartog M."/>
            <person name="Hua A."/>
            <person name="Humphray S.J."/>
            <person name="Jeong D.H."/>
            <person name="Jing Y."/>
            <person name="Jocker A."/>
            <person name="Kenton S.M."/>
            <person name="Kim D.J."/>
            <person name="Klee K."/>
            <person name="Lai H."/>
            <person name="Lang C."/>
            <person name="Lin S."/>
            <person name="Macmil S.L."/>
            <person name="Magdelenat G."/>
            <person name="Matthews L."/>
            <person name="McCorrison J."/>
            <person name="Monaghan E.L."/>
            <person name="Mun J.H."/>
            <person name="Najar F.Z."/>
            <person name="Nicholson C."/>
            <person name="Noirot C."/>
            <person name="O'Bleness M."/>
            <person name="Paule C.R."/>
            <person name="Poulain J."/>
            <person name="Prion F."/>
            <person name="Qin B."/>
            <person name="Qu C."/>
            <person name="Retzel E.F."/>
            <person name="Riddle C."/>
            <person name="Sallet E."/>
            <person name="Samain S."/>
            <person name="Samson N."/>
            <person name="Sanders I."/>
            <person name="Saurat O."/>
            <person name="Scarpelli C."/>
            <person name="Schiex T."/>
            <person name="Segurens B."/>
            <person name="Severin A.J."/>
            <person name="Sherrier D.J."/>
            <person name="Shi R."/>
            <person name="Sims S."/>
            <person name="Singer S.R."/>
            <person name="Sinharoy S."/>
            <person name="Sterck L."/>
            <person name="Viollet A."/>
            <person name="Wang B.B."/>
            <person name="Wang K."/>
            <person name="Wang M."/>
            <person name="Wang X."/>
            <person name="Warfsmann J."/>
            <person name="Weissenbach J."/>
            <person name="White D.D."/>
            <person name="White J.D."/>
            <person name="Wiley G.B."/>
            <person name="Wincker P."/>
            <person name="Xing Y."/>
            <person name="Yang L."/>
            <person name="Yao Z."/>
            <person name="Ying F."/>
            <person name="Zhai J."/>
            <person name="Zhou L."/>
            <person name="Zuber A."/>
            <person name="Denarie J."/>
            <person name="Dixon R.A."/>
            <person name="May G.D."/>
            <person name="Schwartz D.C."/>
            <person name="Rogers J."/>
            <person name="Quetier F."/>
            <person name="Town C.D."/>
            <person name="Roe B.A."/>
        </authorList>
    </citation>
    <scope>NUCLEOTIDE SEQUENCE [LARGE SCALE GENOMIC DNA]</scope>
    <source>
        <strain evidence="1">A17</strain>
        <strain evidence="2 3">cv. Jemalong A17</strain>
    </source>
</reference>
<organism evidence="1 3">
    <name type="scientific">Medicago truncatula</name>
    <name type="common">Barrel medic</name>
    <name type="synonym">Medicago tribuloides</name>
    <dbReference type="NCBI Taxonomy" id="3880"/>
    <lineage>
        <taxon>Eukaryota</taxon>
        <taxon>Viridiplantae</taxon>
        <taxon>Streptophyta</taxon>
        <taxon>Embryophyta</taxon>
        <taxon>Tracheophyta</taxon>
        <taxon>Spermatophyta</taxon>
        <taxon>Magnoliopsida</taxon>
        <taxon>eudicotyledons</taxon>
        <taxon>Gunneridae</taxon>
        <taxon>Pentapetalae</taxon>
        <taxon>rosids</taxon>
        <taxon>fabids</taxon>
        <taxon>Fabales</taxon>
        <taxon>Fabaceae</taxon>
        <taxon>Papilionoideae</taxon>
        <taxon>50 kb inversion clade</taxon>
        <taxon>NPAAA clade</taxon>
        <taxon>Hologalegina</taxon>
        <taxon>IRL clade</taxon>
        <taxon>Trifolieae</taxon>
        <taxon>Medicago</taxon>
    </lineage>
</organism>
<evidence type="ECO:0000313" key="1">
    <source>
        <dbReference type="EMBL" id="KEH22387.1"/>
    </source>
</evidence>
<reference evidence="2" key="3">
    <citation type="submission" date="2015-04" db="UniProtKB">
        <authorList>
            <consortium name="EnsemblPlants"/>
        </authorList>
    </citation>
    <scope>IDENTIFICATION</scope>
    <source>
        <strain evidence="2">cv. Jemalong A17</strain>
    </source>
</reference>
<reference evidence="1 3" key="2">
    <citation type="journal article" date="2014" name="BMC Genomics">
        <title>An improved genome release (version Mt4.0) for the model legume Medicago truncatula.</title>
        <authorList>
            <person name="Tang H."/>
            <person name="Krishnakumar V."/>
            <person name="Bidwell S."/>
            <person name="Rosen B."/>
            <person name="Chan A."/>
            <person name="Zhou S."/>
            <person name="Gentzbittel L."/>
            <person name="Childs K.L."/>
            <person name="Yandell M."/>
            <person name="Gundlach H."/>
            <person name="Mayer K.F."/>
            <person name="Schwartz D.C."/>
            <person name="Town C.D."/>
        </authorList>
    </citation>
    <scope>GENOME REANNOTATION</scope>
    <source>
        <strain evidence="1">A17</strain>
        <strain evidence="2 3">cv. Jemalong A17</strain>
    </source>
</reference>
<proteinExistence type="predicted"/>
<name>A0A072TYA5_MEDTR</name>